<dbReference type="Pfam" id="PF17900">
    <property type="entry name" value="Peptidase_M1_N"/>
    <property type="match status" value="1"/>
</dbReference>
<keyword evidence="19" id="KW-1185">Reference proteome</keyword>
<dbReference type="GO" id="GO:0008270">
    <property type="term" value="F:zinc ion binding"/>
    <property type="evidence" value="ECO:0007669"/>
    <property type="project" value="InterPro"/>
</dbReference>
<feature type="binding site" evidence="14">
    <location>
        <position position="296"/>
    </location>
    <ligand>
        <name>Zn(2+)</name>
        <dbReference type="ChEBI" id="CHEBI:29105"/>
        <note>catalytic</note>
    </ligand>
</feature>
<dbReference type="GO" id="GO:0016285">
    <property type="term" value="F:alanyl aminopeptidase activity"/>
    <property type="evidence" value="ECO:0007669"/>
    <property type="project" value="UniProtKB-EC"/>
</dbReference>
<comment type="subcellular location">
    <subcellularLocation>
        <location evidence="2">Cytoplasm</location>
    </subcellularLocation>
</comment>
<dbReference type="Gene3D" id="2.60.40.1730">
    <property type="entry name" value="tricorn interacting facor f3 domain"/>
    <property type="match status" value="1"/>
</dbReference>
<dbReference type="OrthoDB" id="100605at2"/>
<dbReference type="PANTHER" id="PTHR45726:SF3">
    <property type="entry name" value="LEUKOTRIENE A-4 HYDROLASE"/>
    <property type="match status" value="1"/>
</dbReference>
<evidence type="ECO:0000259" key="16">
    <source>
        <dbReference type="Pfam" id="PF01433"/>
    </source>
</evidence>
<evidence type="ECO:0000256" key="10">
    <source>
        <dbReference type="ARBA" id="ARBA00022833"/>
    </source>
</evidence>
<dbReference type="InterPro" id="IPR027268">
    <property type="entry name" value="Peptidase_M4/M1_CTD_sf"/>
</dbReference>
<evidence type="ECO:0000256" key="8">
    <source>
        <dbReference type="ARBA" id="ARBA00022723"/>
    </source>
</evidence>
<evidence type="ECO:0000256" key="5">
    <source>
        <dbReference type="ARBA" id="ARBA00015611"/>
    </source>
</evidence>
<evidence type="ECO:0000256" key="9">
    <source>
        <dbReference type="ARBA" id="ARBA00022801"/>
    </source>
</evidence>
<evidence type="ECO:0000256" key="6">
    <source>
        <dbReference type="ARBA" id="ARBA00022490"/>
    </source>
</evidence>
<evidence type="ECO:0000256" key="3">
    <source>
        <dbReference type="ARBA" id="ARBA00010136"/>
    </source>
</evidence>
<dbReference type="EMBL" id="FOKA01000010">
    <property type="protein sequence ID" value="SFB22771.1"/>
    <property type="molecule type" value="Genomic_DNA"/>
</dbReference>
<dbReference type="PRINTS" id="PR00756">
    <property type="entry name" value="ALADIPTASE"/>
</dbReference>
<evidence type="ECO:0000256" key="14">
    <source>
        <dbReference type="PIRSR" id="PIRSR634015-3"/>
    </source>
</evidence>
<keyword evidence="10 14" id="KW-0862">Zinc</keyword>
<dbReference type="InterPro" id="IPR034015">
    <property type="entry name" value="M1_LTA4H"/>
</dbReference>
<evidence type="ECO:0000256" key="7">
    <source>
        <dbReference type="ARBA" id="ARBA00022670"/>
    </source>
</evidence>
<keyword evidence="6" id="KW-0963">Cytoplasm</keyword>
<dbReference type="GO" id="GO:0006508">
    <property type="term" value="P:proteolysis"/>
    <property type="evidence" value="ECO:0007669"/>
    <property type="project" value="UniProtKB-KW"/>
</dbReference>
<feature type="domain" description="Aminopeptidase N-like N-terminal" evidence="17">
    <location>
        <begin position="29"/>
        <end position="200"/>
    </location>
</feature>
<evidence type="ECO:0000256" key="11">
    <source>
        <dbReference type="ARBA" id="ARBA00023049"/>
    </source>
</evidence>
<dbReference type="InterPro" id="IPR042097">
    <property type="entry name" value="Aminopeptidase_N-like_N_sf"/>
</dbReference>
<evidence type="ECO:0000256" key="13">
    <source>
        <dbReference type="ARBA" id="ARBA00031533"/>
    </source>
</evidence>
<dbReference type="CDD" id="cd09603">
    <property type="entry name" value="M1_APN_like"/>
    <property type="match status" value="1"/>
</dbReference>
<dbReference type="Gene3D" id="1.10.390.10">
    <property type="entry name" value="Neutral Protease Domain 2"/>
    <property type="match status" value="1"/>
</dbReference>
<evidence type="ECO:0000256" key="1">
    <source>
        <dbReference type="ARBA" id="ARBA00000098"/>
    </source>
</evidence>
<feature type="compositionally biased region" description="Low complexity" evidence="15">
    <location>
        <begin position="1"/>
        <end position="23"/>
    </location>
</feature>
<keyword evidence="9" id="KW-0378">Hydrolase</keyword>
<accession>A0A1I0ZB71</accession>
<evidence type="ECO:0000313" key="18">
    <source>
        <dbReference type="EMBL" id="SFB22771.1"/>
    </source>
</evidence>
<feature type="domain" description="Peptidase M1 membrane alanine aminopeptidase" evidence="16">
    <location>
        <begin position="240"/>
        <end position="419"/>
    </location>
</feature>
<gene>
    <name evidence="18" type="ORF">SAMN05421867_11094</name>
</gene>
<evidence type="ECO:0000259" key="17">
    <source>
        <dbReference type="Pfam" id="PF17900"/>
    </source>
</evidence>
<dbReference type="SUPFAM" id="SSF55486">
    <property type="entry name" value="Metalloproteases ('zincins'), catalytic domain"/>
    <property type="match status" value="1"/>
</dbReference>
<evidence type="ECO:0000256" key="4">
    <source>
        <dbReference type="ARBA" id="ARBA00012564"/>
    </source>
</evidence>
<dbReference type="Proteomes" id="UP000199012">
    <property type="component" value="Unassembled WGS sequence"/>
</dbReference>
<sequence>MTPPARGAAPGARPTDPYDPTGDPDLHVEHYDLDLTYKVARNRLGGTAVLHLRPLVATREVHLELAGLVVQEVAVEGARLARHRHRGRALTLRLADEVPAGAPLVVTVRYAGTPGPVPSPFGPVGWEELTDGALVASQPHGAASWFPCNDRPGDRATFRTRLTVDDPYRVAAPGRLTGRRARAGATTWVFEETAPTATYLATVQVGRYAELALADAPVPQRALVPPAHLPAARRALARHGDMLDALADVFGPYPFDGYTLVVADDVLEIPVEAQGMSVFGTNHLGGTSDDERLVAHELAHQWVGNGVGISTWQHLWLNEGFACYAEWLWSEASGGPDVGTLAGRWRARLAARPQDLVLSDPGPERVFDDRVYKRGALTVHALRLVLGERCWRETVRAWVAEHVGGPTVTDADFRAHVARFAHGQGGEDLAARVADLLRRWLDEEPLPELPGSSDRVA</sequence>
<evidence type="ECO:0000256" key="12">
    <source>
        <dbReference type="ARBA" id="ARBA00029811"/>
    </source>
</evidence>
<comment type="cofactor">
    <cofactor evidence="14">
        <name>Zn(2+)</name>
        <dbReference type="ChEBI" id="CHEBI:29105"/>
    </cofactor>
    <text evidence="14">Binds 1 zinc ion per subunit.</text>
</comment>
<feature type="binding site" evidence="14">
    <location>
        <position position="300"/>
    </location>
    <ligand>
        <name>Zn(2+)</name>
        <dbReference type="ChEBI" id="CHEBI:29105"/>
        <note>catalytic</note>
    </ligand>
</feature>
<dbReference type="InterPro" id="IPR045357">
    <property type="entry name" value="Aminopeptidase_N-like_N"/>
</dbReference>
<comment type="similarity">
    <text evidence="3">Belongs to the peptidase M1 family.</text>
</comment>
<evidence type="ECO:0000256" key="2">
    <source>
        <dbReference type="ARBA" id="ARBA00004496"/>
    </source>
</evidence>
<evidence type="ECO:0000313" key="19">
    <source>
        <dbReference type="Proteomes" id="UP000199012"/>
    </source>
</evidence>
<keyword evidence="8 14" id="KW-0479">Metal-binding</keyword>
<dbReference type="STRING" id="988821.SAMN05421867_11094"/>
<feature type="binding site" evidence="14">
    <location>
        <position position="319"/>
    </location>
    <ligand>
        <name>Zn(2+)</name>
        <dbReference type="ChEBI" id="CHEBI:29105"/>
        <note>catalytic</note>
    </ligand>
</feature>
<proteinExistence type="inferred from homology"/>
<dbReference type="SUPFAM" id="SSF63737">
    <property type="entry name" value="Leukotriene A4 hydrolase N-terminal domain"/>
    <property type="match status" value="1"/>
</dbReference>
<dbReference type="AlphaFoldDB" id="A0A1I0ZB71"/>
<dbReference type="PANTHER" id="PTHR45726">
    <property type="entry name" value="LEUKOTRIENE A-4 HYDROLASE"/>
    <property type="match status" value="1"/>
</dbReference>
<feature type="region of interest" description="Disordered" evidence="15">
    <location>
        <begin position="1"/>
        <end position="25"/>
    </location>
</feature>
<dbReference type="GO" id="GO:0008237">
    <property type="term" value="F:metallopeptidase activity"/>
    <property type="evidence" value="ECO:0007669"/>
    <property type="project" value="UniProtKB-KW"/>
</dbReference>
<dbReference type="Pfam" id="PF01433">
    <property type="entry name" value="Peptidase_M1"/>
    <property type="match status" value="1"/>
</dbReference>
<protein>
    <recommendedName>
        <fullName evidence="5">Aminopeptidase N</fullName>
        <ecNumber evidence="4">3.4.11.2</ecNumber>
    </recommendedName>
    <alternativeName>
        <fullName evidence="12">Alanine aminopeptidase</fullName>
    </alternativeName>
    <alternativeName>
        <fullName evidence="13">Lysyl aminopeptidase</fullName>
    </alternativeName>
</protein>
<comment type="catalytic activity">
    <reaction evidence="1">
        <text>Release of an N-terminal amino acid, Xaa-|-Yaa- from a peptide, amide or arylamide. Xaa is preferably Ala, but may be most amino acids including Pro (slow action). When a terminal hydrophobic residue is followed by a prolyl residue, the two may be released as an intact Xaa-Pro dipeptide.</text>
        <dbReference type="EC" id="3.4.11.2"/>
    </reaction>
</comment>
<name>A0A1I0ZB71_9CELL</name>
<organism evidence="18 19">
    <name type="scientific">Cellulomonas marina</name>
    <dbReference type="NCBI Taxonomy" id="988821"/>
    <lineage>
        <taxon>Bacteria</taxon>
        <taxon>Bacillati</taxon>
        <taxon>Actinomycetota</taxon>
        <taxon>Actinomycetes</taxon>
        <taxon>Micrococcales</taxon>
        <taxon>Cellulomonadaceae</taxon>
        <taxon>Cellulomonas</taxon>
    </lineage>
</organism>
<reference evidence="18 19" key="1">
    <citation type="submission" date="2016-10" db="EMBL/GenBank/DDBJ databases">
        <authorList>
            <person name="de Groot N.N."/>
        </authorList>
    </citation>
    <scope>NUCLEOTIDE SEQUENCE [LARGE SCALE GENOMIC DNA]</scope>
    <source>
        <strain evidence="18 19">CGMCC 4.6945</strain>
    </source>
</reference>
<evidence type="ECO:0000256" key="15">
    <source>
        <dbReference type="SAM" id="MobiDB-lite"/>
    </source>
</evidence>
<dbReference type="InterPro" id="IPR001930">
    <property type="entry name" value="Peptidase_M1"/>
</dbReference>
<keyword evidence="7" id="KW-0645">Protease</keyword>
<keyword evidence="11" id="KW-0482">Metalloprotease</keyword>
<dbReference type="GO" id="GO:0005737">
    <property type="term" value="C:cytoplasm"/>
    <property type="evidence" value="ECO:0007669"/>
    <property type="project" value="UniProtKB-SubCell"/>
</dbReference>
<dbReference type="InterPro" id="IPR014782">
    <property type="entry name" value="Peptidase_M1_dom"/>
</dbReference>
<dbReference type="RefSeq" id="WP_090033445.1">
    <property type="nucleotide sequence ID" value="NZ_BONM01000039.1"/>
</dbReference>
<dbReference type="EC" id="3.4.11.2" evidence="4"/>